<dbReference type="PROSITE" id="PS51873">
    <property type="entry name" value="TRIAD"/>
    <property type="match status" value="1"/>
</dbReference>
<evidence type="ECO:0000256" key="2">
    <source>
        <dbReference type="ARBA" id="ARBA00022723"/>
    </source>
</evidence>
<dbReference type="OrthoDB" id="9977870at2759"/>
<dbReference type="Pfam" id="PF22191">
    <property type="entry name" value="IBR_1"/>
    <property type="match status" value="1"/>
</dbReference>
<evidence type="ECO:0000259" key="7">
    <source>
        <dbReference type="PROSITE" id="PS51873"/>
    </source>
</evidence>
<dbReference type="InterPro" id="IPR044066">
    <property type="entry name" value="TRIAD_supradom"/>
</dbReference>
<feature type="non-terminal residue" evidence="8">
    <location>
        <position position="1"/>
    </location>
</feature>
<dbReference type="Proteomes" id="UP000799438">
    <property type="component" value="Unassembled WGS sequence"/>
</dbReference>
<dbReference type="GO" id="GO:0008270">
    <property type="term" value="F:zinc ion binding"/>
    <property type="evidence" value="ECO:0007669"/>
    <property type="project" value="UniProtKB-KW"/>
</dbReference>
<dbReference type="GO" id="GO:0004842">
    <property type="term" value="F:ubiquitin-protein transferase activity"/>
    <property type="evidence" value="ECO:0007669"/>
    <property type="project" value="InterPro"/>
</dbReference>
<dbReference type="GeneID" id="54293436"/>
<keyword evidence="1" id="KW-0808">Transferase</keyword>
<dbReference type="RefSeq" id="XP_033396702.1">
    <property type="nucleotide sequence ID" value="XM_033535940.1"/>
</dbReference>
<keyword evidence="4" id="KW-0863">Zinc-finger</keyword>
<dbReference type="SUPFAM" id="SSF57850">
    <property type="entry name" value="RING/U-box"/>
    <property type="match status" value="1"/>
</dbReference>
<dbReference type="InterPro" id="IPR031127">
    <property type="entry name" value="E3_UB_ligase_RBR"/>
</dbReference>
<keyword evidence="3" id="KW-0677">Repeat</keyword>
<reference evidence="8" key="1">
    <citation type="journal article" date="2020" name="Stud. Mycol.">
        <title>101 Dothideomycetes genomes: a test case for predicting lifestyles and emergence of pathogens.</title>
        <authorList>
            <person name="Haridas S."/>
            <person name="Albert R."/>
            <person name="Binder M."/>
            <person name="Bloem J."/>
            <person name="Labutti K."/>
            <person name="Salamov A."/>
            <person name="Andreopoulos B."/>
            <person name="Baker S."/>
            <person name="Barry K."/>
            <person name="Bills G."/>
            <person name="Bluhm B."/>
            <person name="Cannon C."/>
            <person name="Castanera R."/>
            <person name="Culley D."/>
            <person name="Daum C."/>
            <person name="Ezra D."/>
            <person name="Gonzalez J."/>
            <person name="Henrissat B."/>
            <person name="Kuo A."/>
            <person name="Liang C."/>
            <person name="Lipzen A."/>
            <person name="Lutzoni F."/>
            <person name="Magnuson J."/>
            <person name="Mondo S."/>
            <person name="Nolan M."/>
            <person name="Ohm R."/>
            <person name="Pangilinan J."/>
            <person name="Park H.-J."/>
            <person name="Ramirez L."/>
            <person name="Alfaro M."/>
            <person name="Sun H."/>
            <person name="Tritt A."/>
            <person name="Yoshinaga Y."/>
            <person name="Zwiers L.-H."/>
            <person name="Turgeon B."/>
            <person name="Goodwin S."/>
            <person name="Spatafora J."/>
            <person name="Crous P."/>
            <person name="Grigoriev I."/>
        </authorList>
    </citation>
    <scope>NUCLEOTIDE SEQUENCE</scope>
    <source>
        <strain evidence="8">CBS 121167</strain>
    </source>
</reference>
<keyword evidence="6" id="KW-0862">Zinc</keyword>
<dbReference type="Gene3D" id="1.20.120.1750">
    <property type="match status" value="1"/>
</dbReference>
<evidence type="ECO:0000313" key="8">
    <source>
        <dbReference type="EMBL" id="KAF2140989.1"/>
    </source>
</evidence>
<evidence type="ECO:0000256" key="5">
    <source>
        <dbReference type="ARBA" id="ARBA00022786"/>
    </source>
</evidence>
<feature type="non-terminal residue" evidence="8">
    <location>
        <position position="202"/>
    </location>
</feature>
<evidence type="ECO:0000256" key="1">
    <source>
        <dbReference type="ARBA" id="ARBA00022679"/>
    </source>
</evidence>
<dbReference type="EMBL" id="ML995488">
    <property type="protein sequence ID" value="KAF2140989.1"/>
    <property type="molecule type" value="Genomic_DNA"/>
</dbReference>
<sequence>SCPIHVMCKDCLTYIFGEAAKNETSYPPKCCNEHRRNGIPLHTVELALDTNLARLYEERVAEYIIPVQDRVYCGSPSCSAFLKDTQHCNNCGSGTCRDCRKLITSDGHECSEGKVEVEYNPNFRCKACPNCKSLIQLIKDDEEKPTCNHMSCAVCKFEFCWVCMEDYRFHCSCPVYGDPVYNEQGFTEDGFHRDTGLDAEGY</sequence>
<dbReference type="GO" id="GO:0016567">
    <property type="term" value="P:protein ubiquitination"/>
    <property type="evidence" value="ECO:0007669"/>
    <property type="project" value="InterPro"/>
</dbReference>
<accession>A0A6A6B9W0</accession>
<gene>
    <name evidence="8" type="ORF">K452DRAFT_195300</name>
</gene>
<evidence type="ECO:0000256" key="3">
    <source>
        <dbReference type="ARBA" id="ARBA00022737"/>
    </source>
</evidence>
<evidence type="ECO:0000313" key="9">
    <source>
        <dbReference type="Proteomes" id="UP000799438"/>
    </source>
</evidence>
<dbReference type="PANTHER" id="PTHR11685">
    <property type="entry name" value="RBR FAMILY RING FINGER AND IBR DOMAIN-CONTAINING"/>
    <property type="match status" value="1"/>
</dbReference>
<keyword evidence="2" id="KW-0479">Metal-binding</keyword>
<dbReference type="AlphaFoldDB" id="A0A6A6B9W0"/>
<evidence type="ECO:0000256" key="6">
    <source>
        <dbReference type="ARBA" id="ARBA00022833"/>
    </source>
</evidence>
<organism evidence="8 9">
    <name type="scientific">Aplosporella prunicola CBS 121167</name>
    <dbReference type="NCBI Taxonomy" id="1176127"/>
    <lineage>
        <taxon>Eukaryota</taxon>
        <taxon>Fungi</taxon>
        <taxon>Dikarya</taxon>
        <taxon>Ascomycota</taxon>
        <taxon>Pezizomycotina</taxon>
        <taxon>Dothideomycetes</taxon>
        <taxon>Dothideomycetes incertae sedis</taxon>
        <taxon>Botryosphaeriales</taxon>
        <taxon>Aplosporellaceae</taxon>
        <taxon>Aplosporella</taxon>
    </lineage>
</organism>
<evidence type="ECO:0000256" key="4">
    <source>
        <dbReference type="ARBA" id="ARBA00022771"/>
    </source>
</evidence>
<proteinExistence type="predicted"/>
<protein>
    <recommendedName>
        <fullName evidence="7">RING-type domain-containing protein</fullName>
    </recommendedName>
</protein>
<keyword evidence="5" id="KW-0833">Ubl conjugation pathway</keyword>
<name>A0A6A6B9W0_9PEZI</name>
<keyword evidence="9" id="KW-1185">Reference proteome</keyword>
<feature type="domain" description="RING-type" evidence="7">
    <location>
        <begin position="1"/>
        <end position="182"/>
    </location>
</feature>